<gene>
    <name evidence="2" type="ORF">SPPYR_1728</name>
</gene>
<name>A0A1Y5PS75_9SPHN</name>
<dbReference type="Pfam" id="PF04224">
    <property type="entry name" value="DUF417"/>
    <property type="match status" value="1"/>
</dbReference>
<keyword evidence="1" id="KW-0472">Membrane</keyword>
<feature type="transmembrane region" description="Helical" evidence="1">
    <location>
        <begin position="67"/>
        <end position="94"/>
    </location>
</feature>
<accession>A0A1Y5PS75</accession>
<dbReference type="GO" id="GO:0005886">
    <property type="term" value="C:plasma membrane"/>
    <property type="evidence" value="ECO:0007669"/>
    <property type="project" value="TreeGrafter"/>
</dbReference>
<reference evidence="2" key="1">
    <citation type="submission" date="2016-03" db="EMBL/GenBank/DDBJ databases">
        <authorList>
            <person name="Ploux O."/>
        </authorList>
    </citation>
    <scope>NUCLEOTIDE SEQUENCE</scope>
    <source>
        <strain evidence="2">UC10</strain>
    </source>
</reference>
<evidence type="ECO:0000256" key="1">
    <source>
        <dbReference type="SAM" id="Phobius"/>
    </source>
</evidence>
<organism evidence="2">
    <name type="scientific">uncultured Sphingopyxis sp</name>
    <dbReference type="NCBI Taxonomy" id="310581"/>
    <lineage>
        <taxon>Bacteria</taxon>
        <taxon>Pseudomonadati</taxon>
        <taxon>Pseudomonadota</taxon>
        <taxon>Alphaproteobacteria</taxon>
        <taxon>Sphingomonadales</taxon>
        <taxon>Sphingomonadaceae</taxon>
        <taxon>Sphingopyxis</taxon>
        <taxon>environmental samples</taxon>
    </lineage>
</organism>
<dbReference type="InterPro" id="IPR007339">
    <property type="entry name" value="RclC-like"/>
</dbReference>
<dbReference type="EMBL" id="LT598653">
    <property type="protein sequence ID" value="SBV32848.1"/>
    <property type="molecule type" value="Genomic_DNA"/>
</dbReference>
<keyword evidence="1" id="KW-1133">Transmembrane helix</keyword>
<feature type="transmembrane region" description="Helical" evidence="1">
    <location>
        <begin position="101"/>
        <end position="121"/>
    </location>
</feature>
<dbReference type="GO" id="GO:1901530">
    <property type="term" value="P:response to hypochlorite"/>
    <property type="evidence" value="ECO:0007669"/>
    <property type="project" value="TreeGrafter"/>
</dbReference>
<feature type="transmembrane region" description="Helical" evidence="1">
    <location>
        <begin position="25"/>
        <end position="47"/>
    </location>
</feature>
<dbReference type="AlphaFoldDB" id="A0A1Y5PS75"/>
<evidence type="ECO:0008006" key="3">
    <source>
        <dbReference type="Google" id="ProtNLM"/>
    </source>
</evidence>
<proteinExistence type="predicted"/>
<dbReference type="PANTHER" id="PTHR40106:SF1">
    <property type="entry name" value="INNER MEMBRANE PROTEIN RCLC"/>
    <property type="match status" value="1"/>
</dbReference>
<sequence>MHEYPETIIRGFCMRKILNGLPPQTFAIGALRWSMVFIFAFFGVAKFASYEAEGVAGIAMHHPLFAWMYPLIGVQGTSNVIGTIELTTGGLIALGLWSHRLGLLGGMMGMGTFLVTLSFSFGASLWEDGFGFPFMGSTAQFLFKDAVLLAACLALTLHAGHTLRQRDAGFAV</sequence>
<keyword evidence="1" id="KW-0812">Transmembrane</keyword>
<protein>
    <recommendedName>
        <fullName evidence="3">Inner membrane protein YkgB</fullName>
    </recommendedName>
</protein>
<evidence type="ECO:0000313" key="2">
    <source>
        <dbReference type="EMBL" id="SBV32848.1"/>
    </source>
</evidence>
<feature type="transmembrane region" description="Helical" evidence="1">
    <location>
        <begin position="141"/>
        <end position="160"/>
    </location>
</feature>
<dbReference type="KEGG" id="sphu:SPPYR_1728"/>
<dbReference type="PANTHER" id="PTHR40106">
    <property type="entry name" value="INNER MEMBRANE PROTEIN RCLC"/>
    <property type="match status" value="1"/>
</dbReference>